<dbReference type="FunCoup" id="A0A168RZ56">
    <property type="interactions" value="176"/>
</dbReference>
<feature type="compositionally biased region" description="Polar residues" evidence="1">
    <location>
        <begin position="16"/>
        <end position="25"/>
    </location>
</feature>
<dbReference type="EMBL" id="LT554760">
    <property type="protein sequence ID" value="SAM07585.1"/>
    <property type="molecule type" value="Genomic_DNA"/>
</dbReference>
<organism evidence="3">
    <name type="scientific">Absidia glauca</name>
    <name type="common">Pin mould</name>
    <dbReference type="NCBI Taxonomy" id="4829"/>
    <lineage>
        <taxon>Eukaryota</taxon>
        <taxon>Fungi</taxon>
        <taxon>Fungi incertae sedis</taxon>
        <taxon>Mucoromycota</taxon>
        <taxon>Mucoromycotina</taxon>
        <taxon>Mucoromycetes</taxon>
        <taxon>Mucorales</taxon>
        <taxon>Cunninghamellaceae</taxon>
        <taxon>Absidia</taxon>
    </lineage>
</organism>
<feature type="region of interest" description="Disordered" evidence="1">
    <location>
        <begin position="468"/>
        <end position="512"/>
    </location>
</feature>
<dbReference type="InParanoid" id="A0A168RZ56"/>
<feature type="region of interest" description="Disordered" evidence="1">
    <location>
        <begin position="204"/>
        <end position="226"/>
    </location>
</feature>
<dbReference type="PANTHER" id="PTHR12854:SF7">
    <property type="entry name" value="ATAXIN-2 HOMOLOG"/>
    <property type="match status" value="1"/>
</dbReference>
<proteinExistence type="predicted"/>
<feature type="compositionally biased region" description="Low complexity" evidence="1">
    <location>
        <begin position="475"/>
        <end position="493"/>
    </location>
</feature>
<evidence type="ECO:0000313" key="3">
    <source>
        <dbReference type="EMBL" id="SAM07585.1"/>
    </source>
</evidence>
<dbReference type="GO" id="GO:0010494">
    <property type="term" value="C:cytoplasmic stress granule"/>
    <property type="evidence" value="ECO:0007669"/>
    <property type="project" value="TreeGrafter"/>
</dbReference>
<reference evidence="3" key="1">
    <citation type="submission" date="2016-04" db="EMBL/GenBank/DDBJ databases">
        <authorList>
            <person name="Evans L.H."/>
            <person name="Alamgir A."/>
            <person name="Owens N."/>
            <person name="Weber N.D."/>
            <person name="Virtaneva K."/>
            <person name="Barbian K."/>
            <person name="Babar A."/>
            <person name="Rosenke K."/>
        </authorList>
    </citation>
    <scope>NUCLEOTIDE SEQUENCE [LARGE SCALE GENOMIC DNA]</scope>
    <source>
        <strain evidence="3">CBS 101.48</strain>
    </source>
</reference>
<dbReference type="OrthoDB" id="2275718at2759"/>
<dbReference type="PANTHER" id="PTHR12854">
    <property type="entry name" value="ATAXIN 2-RELATED"/>
    <property type="match status" value="1"/>
</dbReference>
<feature type="region of interest" description="Disordered" evidence="1">
    <location>
        <begin position="1"/>
        <end position="70"/>
    </location>
</feature>
<feature type="compositionally biased region" description="Low complexity" evidence="1">
    <location>
        <begin position="753"/>
        <end position="770"/>
    </location>
</feature>
<dbReference type="Proteomes" id="UP000078561">
    <property type="component" value="Unassembled WGS sequence"/>
</dbReference>
<dbReference type="InterPro" id="IPR045117">
    <property type="entry name" value="ATXN2-like"/>
</dbReference>
<dbReference type="InterPro" id="IPR009604">
    <property type="entry name" value="LsmAD_domain"/>
</dbReference>
<dbReference type="AlphaFoldDB" id="A0A168RZ56"/>
<evidence type="ECO:0000259" key="2">
    <source>
        <dbReference type="SMART" id="SM01272"/>
    </source>
</evidence>
<dbReference type="Pfam" id="PF06741">
    <property type="entry name" value="LsmAD"/>
    <property type="match status" value="1"/>
</dbReference>
<dbReference type="GO" id="GO:0034063">
    <property type="term" value="P:stress granule assembly"/>
    <property type="evidence" value="ECO:0007669"/>
    <property type="project" value="TreeGrafter"/>
</dbReference>
<feature type="compositionally biased region" description="Low complexity" evidence="1">
    <location>
        <begin position="725"/>
        <end position="739"/>
    </location>
</feature>
<feature type="compositionally biased region" description="Low complexity" evidence="1">
    <location>
        <begin position="377"/>
        <end position="394"/>
    </location>
</feature>
<feature type="compositionally biased region" description="Low complexity" evidence="1">
    <location>
        <begin position="705"/>
        <end position="716"/>
    </location>
</feature>
<protein>
    <recommendedName>
        <fullName evidence="2">LsmAD domain-containing protein</fullName>
    </recommendedName>
</protein>
<dbReference type="SMART" id="SM01272">
    <property type="entry name" value="LsmAD"/>
    <property type="match status" value="1"/>
</dbReference>
<dbReference type="InterPro" id="IPR025852">
    <property type="entry name" value="SM_dom_ATX"/>
</dbReference>
<dbReference type="GO" id="GO:0003729">
    <property type="term" value="F:mRNA binding"/>
    <property type="evidence" value="ECO:0007669"/>
    <property type="project" value="TreeGrafter"/>
</dbReference>
<feature type="compositionally biased region" description="Polar residues" evidence="1">
    <location>
        <begin position="496"/>
        <end position="508"/>
    </location>
</feature>
<feature type="compositionally biased region" description="Polar residues" evidence="1">
    <location>
        <begin position="358"/>
        <end position="376"/>
    </location>
</feature>
<dbReference type="OMA" id="VYITEPM"/>
<evidence type="ECO:0000256" key="1">
    <source>
        <dbReference type="SAM" id="MobiDB-lite"/>
    </source>
</evidence>
<name>A0A168RZ56_ABSGL</name>
<dbReference type="STRING" id="4829.A0A168RZ56"/>
<feature type="compositionally biased region" description="Polar residues" evidence="1">
    <location>
        <begin position="740"/>
        <end position="749"/>
    </location>
</feature>
<keyword evidence="4" id="KW-1185">Reference proteome</keyword>
<feature type="region of interest" description="Disordered" evidence="1">
    <location>
        <begin position="314"/>
        <end position="409"/>
    </location>
</feature>
<dbReference type="Pfam" id="PF14438">
    <property type="entry name" value="SM-ATX"/>
    <property type="match status" value="1"/>
</dbReference>
<sequence length="770" mass="84415">MSLNAGTKFQGKKQDTAYSKQNQSRGSRKWATNTTTTALNGGNGRNASYSTAGLTNNTPSGPTQHSSPVVEDPDLIYHMHDRMLFLLGNLYGSKVQVTVRNGIKYEGLFQGATAEGDLGVSLTLARKIHDPTSTDKSKSSLQQPVLPALLILSKDLMEITALDTDLTAGELAHQEKDSFKTDTDISGKGEFKERELHKWNPEVPEGGVLESLEDGSLESGLGSGGNSGGSWDQFAANEKLFGLKTDFDEELYTTRLDRSAPDYKDREKWAIEKANEIQRSTTNNPHMLEERNMTTADDSGMDEEDRYGAVVRGKETKENVYIPPALRSKQQPVPPKSQDQQPAHFANFPPGSPLHKLTTGTLTTASPSSSYRPESNTTTSFVTTTTTTTATTTSKSKKPTNDKQQAPKRIESEIANTFRQFALIEKDKLKAKRQALHKKEQSDRLAELVKFHQSFKLDVPIPPDLLPLLAKGKKSPTSSQSSNSPPQLQQTPPDAITSTAKPTPSEATDATKKSGFKFNIKASEFKPNPAAASFVPGGVKLPGAATSLEESTAFAGRSLKKGQLNDPVSMDEFFKAPFTKDKYKKPSSIGPTWPYGSKQYRHQFNQYNPYSEDIFTGYPAPAYGYGYPHYRYPQQYVPGMPVQPQNVSYMSPPFVPNAPISAAPIHPDATYSPQMPNVSPHGSPFPQGYSSPQRSHMPPPPNGGSPQVYPYYQSSPSIPPPRYTPPEMMSPPVMMPPIMSNDQHPNQYPMNHPPQEQMSPSSQPDSAPGP</sequence>
<feature type="domain" description="LsmAD" evidence="2">
    <location>
        <begin position="241"/>
        <end position="313"/>
    </location>
</feature>
<feature type="region of interest" description="Disordered" evidence="1">
    <location>
        <begin position="665"/>
        <end position="770"/>
    </location>
</feature>
<accession>A0A168RZ56</accession>
<evidence type="ECO:0000313" key="4">
    <source>
        <dbReference type="Proteomes" id="UP000078561"/>
    </source>
</evidence>
<feature type="compositionally biased region" description="Polar residues" evidence="1">
    <location>
        <begin position="48"/>
        <end position="67"/>
    </location>
</feature>
<gene>
    <name evidence="3" type="primary">ABSGL_13228.1 scaffold 13659</name>
</gene>
<feature type="compositionally biased region" description="Low complexity" evidence="1">
    <location>
        <begin position="31"/>
        <end position="40"/>
    </location>
</feature>